<keyword evidence="2 10" id="KW-0963">Cytoplasm</keyword>
<comment type="subcellular location">
    <subcellularLocation>
        <location evidence="10">Cytoplasm</location>
    </subcellularLocation>
    <text evidence="10">Associated with the membrane possibly through PlsY.</text>
</comment>
<dbReference type="GO" id="GO:0005737">
    <property type="term" value="C:cytoplasm"/>
    <property type="evidence" value="ECO:0007669"/>
    <property type="project" value="UniProtKB-SubCell"/>
</dbReference>
<comment type="function">
    <text evidence="10">Catalyzes the reversible formation of acyl-phosphate (acyl-PO(4)) from acyl-[acyl-carrier-protein] (acyl-ACP). This enzyme utilizes acyl-ACP as fatty acyl donor, but not acyl-CoA.</text>
</comment>
<organism evidence="11 12">
    <name type="scientific">Eubacterium barkeri</name>
    <name type="common">Clostridium barkeri</name>
    <dbReference type="NCBI Taxonomy" id="1528"/>
    <lineage>
        <taxon>Bacteria</taxon>
        <taxon>Bacillati</taxon>
        <taxon>Bacillota</taxon>
        <taxon>Clostridia</taxon>
        <taxon>Eubacteriales</taxon>
        <taxon>Eubacteriaceae</taxon>
        <taxon>Eubacterium</taxon>
    </lineage>
</organism>
<evidence type="ECO:0000256" key="5">
    <source>
        <dbReference type="ARBA" id="ARBA00023098"/>
    </source>
</evidence>
<comment type="catalytic activity">
    <reaction evidence="1 10">
        <text>a fatty acyl-[ACP] + phosphate = an acyl phosphate + holo-[ACP]</text>
        <dbReference type="Rhea" id="RHEA:42292"/>
        <dbReference type="Rhea" id="RHEA-COMP:9685"/>
        <dbReference type="Rhea" id="RHEA-COMP:14125"/>
        <dbReference type="ChEBI" id="CHEBI:43474"/>
        <dbReference type="ChEBI" id="CHEBI:59918"/>
        <dbReference type="ChEBI" id="CHEBI:64479"/>
        <dbReference type="ChEBI" id="CHEBI:138651"/>
        <dbReference type="EC" id="2.3.1.274"/>
    </reaction>
</comment>
<comment type="pathway">
    <text evidence="10">Lipid metabolism; phospholipid metabolism.</text>
</comment>
<evidence type="ECO:0000256" key="10">
    <source>
        <dbReference type="HAMAP-Rule" id="MF_00019"/>
    </source>
</evidence>
<evidence type="ECO:0000256" key="6">
    <source>
        <dbReference type="ARBA" id="ARBA00023209"/>
    </source>
</evidence>
<dbReference type="Pfam" id="PF02504">
    <property type="entry name" value="FA_synthesis"/>
    <property type="match status" value="1"/>
</dbReference>
<dbReference type="AlphaFoldDB" id="A0A1H3E7M5"/>
<evidence type="ECO:0000313" key="11">
    <source>
        <dbReference type="EMBL" id="SDX74248.1"/>
    </source>
</evidence>
<evidence type="ECO:0000256" key="9">
    <source>
        <dbReference type="ARBA" id="ARBA00046608"/>
    </source>
</evidence>
<dbReference type="PIRSF" id="PIRSF002465">
    <property type="entry name" value="Phsphlp_syn_PlsX"/>
    <property type="match status" value="1"/>
</dbReference>
<keyword evidence="11" id="KW-0012">Acyltransferase</keyword>
<comment type="similarity">
    <text evidence="10">Belongs to the PlsX family.</text>
</comment>
<dbReference type="GO" id="GO:0008654">
    <property type="term" value="P:phospholipid biosynthetic process"/>
    <property type="evidence" value="ECO:0007669"/>
    <property type="project" value="UniProtKB-KW"/>
</dbReference>
<evidence type="ECO:0000313" key="12">
    <source>
        <dbReference type="Proteomes" id="UP000199652"/>
    </source>
</evidence>
<dbReference type="Proteomes" id="UP000199652">
    <property type="component" value="Unassembled WGS sequence"/>
</dbReference>
<evidence type="ECO:0000256" key="3">
    <source>
        <dbReference type="ARBA" id="ARBA00022516"/>
    </source>
</evidence>
<keyword evidence="7 10" id="KW-1208">Phospholipid metabolism</keyword>
<accession>A0A1H3E7M5</accession>
<dbReference type="PANTHER" id="PTHR30100:SF1">
    <property type="entry name" value="PHOSPHATE ACYLTRANSFERASE"/>
    <property type="match status" value="1"/>
</dbReference>
<dbReference type="OrthoDB" id="9806408at2"/>
<keyword evidence="12" id="KW-1185">Reference proteome</keyword>
<evidence type="ECO:0000256" key="1">
    <source>
        <dbReference type="ARBA" id="ARBA00001232"/>
    </source>
</evidence>
<dbReference type="STRING" id="1528.SAMN04488579_106123"/>
<dbReference type="HAMAP" id="MF_00019">
    <property type="entry name" value="PlsX"/>
    <property type="match status" value="1"/>
</dbReference>
<dbReference type="InterPro" id="IPR003664">
    <property type="entry name" value="FA_synthesis"/>
</dbReference>
<dbReference type="EMBL" id="FNOU01000006">
    <property type="protein sequence ID" value="SDX74248.1"/>
    <property type="molecule type" value="Genomic_DNA"/>
</dbReference>
<evidence type="ECO:0000256" key="4">
    <source>
        <dbReference type="ARBA" id="ARBA00022679"/>
    </source>
</evidence>
<proteinExistence type="inferred from homology"/>
<dbReference type="GO" id="GO:0043811">
    <property type="term" value="F:phosphate:acyl-[acyl carrier protein] acyltransferase activity"/>
    <property type="evidence" value="ECO:0007669"/>
    <property type="project" value="UniProtKB-UniRule"/>
</dbReference>
<dbReference type="EC" id="2.3.1.274" evidence="8 10"/>
<comment type="subunit">
    <text evidence="9 10">Homodimer. Probably interacts with PlsY.</text>
</comment>
<keyword evidence="3 10" id="KW-0444">Lipid biosynthesis</keyword>
<dbReference type="GO" id="GO:0006633">
    <property type="term" value="P:fatty acid biosynthetic process"/>
    <property type="evidence" value="ECO:0007669"/>
    <property type="project" value="UniProtKB-UniRule"/>
</dbReference>
<dbReference type="NCBIfam" id="TIGR00182">
    <property type="entry name" value="plsX"/>
    <property type="match status" value="1"/>
</dbReference>
<evidence type="ECO:0000256" key="7">
    <source>
        <dbReference type="ARBA" id="ARBA00023264"/>
    </source>
</evidence>
<keyword evidence="5 10" id="KW-0443">Lipid metabolism</keyword>
<gene>
    <name evidence="10" type="primary">plsX</name>
    <name evidence="11" type="ORF">SAMN04488579_106123</name>
</gene>
<dbReference type="UniPathway" id="UPA00085"/>
<protein>
    <recommendedName>
        <fullName evidence="8 10">Phosphate acyltransferase</fullName>
        <ecNumber evidence="8 10">2.3.1.274</ecNumber>
    </recommendedName>
    <alternativeName>
        <fullName evidence="10">Acyl-ACP phosphotransacylase</fullName>
    </alternativeName>
    <alternativeName>
        <fullName evidence="10">Acyl-[acyl-carrier-protein]--phosphate acyltransferase</fullName>
    </alternativeName>
    <alternativeName>
        <fullName evidence="10">Phosphate-acyl-ACP acyltransferase</fullName>
    </alternativeName>
</protein>
<dbReference type="SUPFAM" id="SSF53659">
    <property type="entry name" value="Isocitrate/Isopropylmalate dehydrogenase-like"/>
    <property type="match status" value="1"/>
</dbReference>
<sequence>MNIYVDAMGGDNAPAAIVQGAVDAVKEYGVSLTLVGKERIVANELAKYDYNTDAITILNADSVIGFDEEPAMAIRRKTDSSLVVALDAMKGQPDSVLISAGSTGALLAGGLLKLGRIKGVKRPALAAALPKGDRVSILIDTGANADCKAEYLDQFGLLGSIYCESVLGIENPKVGIINIGTEEEKGSIMVKEAYQLLKANDALNFIGNVEARDIPSTDADVMVCDGFTGNVVLKLIEGLASYLMGGIKTAIMGSTKGKLGGALIKKDLKTFKKQFDSDEAGGAPFLGVKGGIIKTHGSSGPYAIKKAIEQSVIFIENDVVGKITSAIQNNH</sequence>
<dbReference type="Gene3D" id="3.40.718.10">
    <property type="entry name" value="Isopropylmalate Dehydrogenase"/>
    <property type="match status" value="1"/>
</dbReference>
<reference evidence="12" key="1">
    <citation type="submission" date="2016-10" db="EMBL/GenBank/DDBJ databases">
        <authorList>
            <person name="Varghese N."/>
            <person name="Submissions S."/>
        </authorList>
    </citation>
    <scope>NUCLEOTIDE SEQUENCE [LARGE SCALE GENOMIC DNA]</scope>
    <source>
        <strain evidence="12">VPI 5359</strain>
    </source>
</reference>
<keyword evidence="4 10" id="KW-0808">Transferase</keyword>
<evidence type="ECO:0000256" key="2">
    <source>
        <dbReference type="ARBA" id="ARBA00022490"/>
    </source>
</evidence>
<evidence type="ECO:0000256" key="8">
    <source>
        <dbReference type="ARBA" id="ARBA00024069"/>
    </source>
</evidence>
<dbReference type="RefSeq" id="WP_090244261.1">
    <property type="nucleotide sequence ID" value="NZ_FNOU01000006.1"/>
</dbReference>
<dbReference type="InterPro" id="IPR012281">
    <property type="entry name" value="Phospholipid_synth_PlsX-like"/>
</dbReference>
<dbReference type="PANTHER" id="PTHR30100">
    <property type="entry name" value="FATTY ACID/PHOSPHOLIPID SYNTHESIS PROTEIN PLSX"/>
    <property type="match status" value="1"/>
</dbReference>
<name>A0A1H3E7M5_EUBBA</name>
<keyword evidence="6 10" id="KW-0594">Phospholipid biosynthesis</keyword>